<dbReference type="Pfam" id="PF04234">
    <property type="entry name" value="CopC"/>
    <property type="match status" value="1"/>
</dbReference>
<evidence type="ECO:0000313" key="6">
    <source>
        <dbReference type="Proteomes" id="UP000004318"/>
    </source>
</evidence>
<reference evidence="5 6" key="1">
    <citation type="journal article" date="2010" name="J. Bacteriol.">
        <title>Genome sequences of Oceanicola granulosus HTCC2516(T) and Oceanicola batsensis HTCC2597(TDelta).</title>
        <authorList>
            <person name="Thrash J.C."/>
            <person name="Cho J.C."/>
            <person name="Vergin K.L."/>
            <person name="Giovannoni S.J."/>
        </authorList>
    </citation>
    <scope>NUCLEOTIDE SEQUENCE [LARGE SCALE GENOMIC DNA]</scope>
    <source>
        <strain evidence="6">ATCC BAA-863 / DSM 15984 / KCTC 12145 / HTCC2597</strain>
    </source>
</reference>
<feature type="chain" id="PRO_5002660022" description="CopC domain-containing protein" evidence="3">
    <location>
        <begin position="20"/>
        <end position="113"/>
    </location>
</feature>
<proteinExistence type="predicted"/>
<keyword evidence="6" id="KW-1185">Reference proteome</keyword>
<comment type="caution">
    <text evidence="5">The sequence shown here is derived from an EMBL/GenBank/DDBJ whole genome shotgun (WGS) entry which is preliminary data.</text>
</comment>
<dbReference type="GO" id="GO:0042597">
    <property type="term" value="C:periplasmic space"/>
    <property type="evidence" value="ECO:0007669"/>
    <property type="project" value="InterPro"/>
</dbReference>
<accession>A3TSJ5</accession>
<dbReference type="eggNOG" id="COG2372">
    <property type="taxonomic scope" value="Bacteria"/>
</dbReference>
<dbReference type="OrthoDB" id="9796814at2"/>
<dbReference type="STRING" id="252305.OB2597_05050"/>
<evidence type="ECO:0000256" key="2">
    <source>
        <dbReference type="ARBA" id="ARBA00023008"/>
    </source>
</evidence>
<sequence>MKTIIFAAALTLTTSALLAHSNSNETTPQEGAIVETVEVIELRFDMPMRITVITLTGPEGEVELTRETGLEPVPEFRALLPEEVVVGGYKVDWRGLSEDGHPMQGTFAFTVGD</sequence>
<dbReference type="RefSeq" id="WP_009805241.1">
    <property type="nucleotide sequence ID" value="NZ_CH724131.1"/>
</dbReference>
<dbReference type="AlphaFoldDB" id="A3TSJ5"/>
<dbReference type="GO" id="GO:0005507">
    <property type="term" value="F:copper ion binding"/>
    <property type="evidence" value="ECO:0007669"/>
    <property type="project" value="InterPro"/>
</dbReference>
<name>A3TSJ5_PSEBH</name>
<gene>
    <name evidence="5" type="ORF">OB2597_05050</name>
</gene>
<feature type="signal peptide" evidence="3">
    <location>
        <begin position="1"/>
        <end position="19"/>
    </location>
</feature>
<evidence type="ECO:0000256" key="3">
    <source>
        <dbReference type="SAM" id="SignalP"/>
    </source>
</evidence>
<dbReference type="InterPro" id="IPR007348">
    <property type="entry name" value="CopC_dom"/>
</dbReference>
<dbReference type="InterPro" id="IPR014756">
    <property type="entry name" value="Ig_E-set"/>
</dbReference>
<evidence type="ECO:0000256" key="1">
    <source>
        <dbReference type="ARBA" id="ARBA00022729"/>
    </source>
</evidence>
<dbReference type="SUPFAM" id="SSF81296">
    <property type="entry name" value="E set domains"/>
    <property type="match status" value="1"/>
</dbReference>
<dbReference type="Proteomes" id="UP000004318">
    <property type="component" value="Unassembled WGS sequence"/>
</dbReference>
<keyword evidence="1 3" id="KW-0732">Signal</keyword>
<dbReference type="GO" id="GO:0046688">
    <property type="term" value="P:response to copper ion"/>
    <property type="evidence" value="ECO:0007669"/>
    <property type="project" value="InterPro"/>
</dbReference>
<keyword evidence="2" id="KW-0186">Copper</keyword>
<evidence type="ECO:0000259" key="4">
    <source>
        <dbReference type="Pfam" id="PF04234"/>
    </source>
</evidence>
<feature type="domain" description="CopC" evidence="4">
    <location>
        <begin position="20"/>
        <end position="111"/>
    </location>
</feature>
<evidence type="ECO:0000313" key="5">
    <source>
        <dbReference type="EMBL" id="EAQ04622.1"/>
    </source>
</evidence>
<protein>
    <recommendedName>
        <fullName evidence="4">CopC domain-containing protein</fullName>
    </recommendedName>
</protein>
<dbReference type="Gene3D" id="2.60.40.1220">
    <property type="match status" value="1"/>
</dbReference>
<dbReference type="InterPro" id="IPR014755">
    <property type="entry name" value="Cu-Rt/internalin_Ig-like"/>
</dbReference>
<organism evidence="5 6">
    <name type="scientific">Pseudooceanicola batsensis (strain ATCC BAA-863 / DSM 15984 / KCTC 12145 / HTCC2597)</name>
    <name type="common">Oceanicola batsensis</name>
    <dbReference type="NCBI Taxonomy" id="252305"/>
    <lineage>
        <taxon>Bacteria</taxon>
        <taxon>Pseudomonadati</taxon>
        <taxon>Pseudomonadota</taxon>
        <taxon>Alphaproteobacteria</taxon>
        <taxon>Rhodobacterales</taxon>
        <taxon>Paracoccaceae</taxon>
        <taxon>Pseudooceanicola</taxon>
    </lineage>
</organism>
<dbReference type="EMBL" id="AAMO01000001">
    <property type="protein sequence ID" value="EAQ04622.1"/>
    <property type="molecule type" value="Genomic_DNA"/>
</dbReference>
<dbReference type="HOGENOM" id="CLU_087859_4_0_5"/>